<reference evidence="1 2" key="1">
    <citation type="journal article" date="2002" name="Nature">
        <title>Genome sequence of the plant pathogen Ralstonia solanacearum.</title>
        <authorList>
            <person name="Salanoubat M."/>
            <person name="Genin S."/>
            <person name="Artiguenave F."/>
            <person name="Gouzy J."/>
            <person name="Mangenot S."/>
            <person name="Arlat M."/>
            <person name="Billault A."/>
            <person name="Brottier P."/>
            <person name="Camus J.C."/>
            <person name="Cattolico L."/>
            <person name="Chandler M."/>
            <person name="Choisne N."/>
            <person name="Claudel-Renard C."/>
            <person name="Cunnac S."/>
            <person name="Demange N."/>
            <person name="Gaspin C."/>
            <person name="Lavie M."/>
            <person name="Moisan A."/>
            <person name="Robert C."/>
            <person name="Saurin W."/>
            <person name="Schiex T."/>
            <person name="Siguier P."/>
            <person name="Thebault P."/>
            <person name="Whalen M."/>
            <person name="Wincker P."/>
            <person name="Levy M."/>
            <person name="Weissenbach J."/>
            <person name="Boucher C.A."/>
        </authorList>
    </citation>
    <scope>NUCLEOTIDE SEQUENCE [LARGE SCALE GENOMIC DNA]</scope>
    <source>
        <strain evidence="2">ATCC BAA-1114 / GMI1000</strain>
    </source>
</reference>
<name>Q8XTW1_RALN1</name>
<dbReference type="EMBL" id="AL646052">
    <property type="protein sequence ID" value="CAD16932.1"/>
    <property type="molecule type" value="Genomic_DNA"/>
</dbReference>
<dbReference type="HOGENOM" id="CLU_2772987_0_0_4"/>
<keyword evidence="2" id="KW-1185">Reference proteome</keyword>
<dbReference type="KEGG" id="rso:RSc3435"/>
<accession>Q8XTW1</accession>
<evidence type="ECO:0000313" key="2">
    <source>
        <dbReference type="Proteomes" id="UP000001436"/>
    </source>
</evidence>
<evidence type="ECO:0000313" key="1">
    <source>
        <dbReference type="EMBL" id="CAD16932.1"/>
    </source>
</evidence>
<dbReference type="AlphaFoldDB" id="Q8XTW1"/>
<dbReference type="EnsemblBacteria" id="CAD16932">
    <property type="protein sequence ID" value="CAD16932"/>
    <property type="gene ID" value="RSc3435"/>
</dbReference>
<protein>
    <submittedName>
        <fullName evidence="1">Uncharacterized protein</fullName>
    </submittedName>
</protein>
<organism evidence="1 2">
    <name type="scientific">Ralstonia nicotianae (strain ATCC BAA-1114 / GMI1000)</name>
    <name type="common">Ralstonia solanacearum</name>
    <dbReference type="NCBI Taxonomy" id="267608"/>
    <lineage>
        <taxon>Bacteria</taxon>
        <taxon>Pseudomonadati</taxon>
        <taxon>Pseudomonadota</taxon>
        <taxon>Betaproteobacteria</taxon>
        <taxon>Burkholderiales</taxon>
        <taxon>Burkholderiaceae</taxon>
        <taxon>Ralstonia</taxon>
        <taxon>Ralstonia solanacearum species complex</taxon>
    </lineage>
</organism>
<dbReference type="Proteomes" id="UP000001436">
    <property type="component" value="Chromosome"/>
</dbReference>
<sequence>MSLDKSHVTVRKALATGRPGLPQRVALMSAGQKKPTLFALVIALDYVLVASVHESSVCACVGMHLAHKE</sequence>
<proteinExistence type="predicted"/>
<gene>
    <name evidence="1" type="ordered locus">RSc3435</name>
</gene>